<dbReference type="PROSITE" id="PS51687">
    <property type="entry name" value="SAM_MT_RNA_M5U"/>
    <property type="match status" value="1"/>
</dbReference>
<dbReference type="EC" id="2.1.1.35" evidence="4"/>
<dbReference type="SUPFAM" id="SSF53335">
    <property type="entry name" value="S-adenosyl-L-methionine-dependent methyltransferases"/>
    <property type="match status" value="1"/>
</dbReference>
<evidence type="ECO:0000313" key="9">
    <source>
        <dbReference type="EMBL" id="CAC5421139.1"/>
    </source>
</evidence>
<sequence>METENTAGEPLEKKRKTDGEGSPPKIKCEPPEKKLKTDGEGSPPKLKCEPPEKKLKTYGEGSPPKLKCEPPEKKLKTDGEGSSPKEGATGNTEEENDASSDLYQYTRREEFTSEIFKIEITNLPRFGFKQLKKRLNGLDVKPVKVKAVDTHTFAFATFRNEEERDDAIQKIKGHVWKDRTLDAKLASAAADPFQKIRSKENRAEKSAKQIAEELLPVEERLKNSVTPLWNVPYEEQLKTKFEEMEEALKNVARQLLKNIHHDKNNSDLKDWITGQRKLHNDKCCQLLPIKPSPVTEGYRNKCEFTIGKDVNGQEKTVGFRFGMYKDGTNSVGEPYDLIIIPDSMKKVVKCFQDFIRSRSLSSYDPENHQGYWRLLTVRSCLLGDLMLTVDFHPQQLTKAAIEEEKNKLKEFFTSGDGNDCNVSSIYWRTYSSVQTGSQEAVYDHVIGSKYIEEKLFDLKFRISPDAFFQVNTLGAEVLYSQVADWCNATPTTTILDICCGTGTIGISMANKVDQVIGIELCEQAVEDAKQNAKLNGIYNCRYQCGKAEDLITRIMKTLHTKDVVAILDPPRAGIHPKVIHAIRKCPVLTRLIYVSCSPRSATNNFVDLMKNPSKKTKGMPYKPVKAIPVDLFPYTKHCEMVILFERKLPVNQEPEQDDSS</sequence>
<organism evidence="9 10">
    <name type="scientific">Mytilus coruscus</name>
    <name type="common">Sea mussel</name>
    <dbReference type="NCBI Taxonomy" id="42192"/>
    <lineage>
        <taxon>Eukaryota</taxon>
        <taxon>Metazoa</taxon>
        <taxon>Spiralia</taxon>
        <taxon>Lophotrochozoa</taxon>
        <taxon>Mollusca</taxon>
        <taxon>Bivalvia</taxon>
        <taxon>Autobranchia</taxon>
        <taxon>Pteriomorphia</taxon>
        <taxon>Mytilida</taxon>
        <taxon>Mytiloidea</taxon>
        <taxon>Mytilidae</taxon>
        <taxon>Mytilinae</taxon>
        <taxon>Mytilus</taxon>
    </lineage>
</organism>
<evidence type="ECO:0000256" key="8">
    <source>
        <dbReference type="SAM" id="MobiDB-lite"/>
    </source>
</evidence>
<dbReference type="InterPro" id="IPR035979">
    <property type="entry name" value="RBD_domain_sf"/>
</dbReference>
<dbReference type="SUPFAM" id="SSF54928">
    <property type="entry name" value="RNA-binding domain, RBD"/>
    <property type="match status" value="1"/>
</dbReference>
<dbReference type="Pfam" id="PF05958">
    <property type="entry name" value="tRNA_U5-meth_tr"/>
    <property type="match status" value="1"/>
</dbReference>
<dbReference type="GO" id="GO:0006396">
    <property type="term" value="P:RNA processing"/>
    <property type="evidence" value="ECO:0007669"/>
    <property type="project" value="InterPro"/>
</dbReference>
<dbReference type="AlphaFoldDB" id="A0A6J8EKK4"/>
<feature type="region of interest" description="Disordered" evidence="8">
    <location>
        <begin position="1"/>
        <end position="103"/>
    </location>
</feature>
<keyword evidence="1 6" id="KW-0489">Methyltransferase</keyword>
<feature type="compositionally biased region" description="Basic and acidic residues" evidence="8">
    <location>
        <begin position="26"/>
        <end position="39"/>
    </location>
</feature>
<evidence type="ECO:0000256" key="5">
    <source>
        <dbReference type="ARBA" id="ARBA00047278"/>
    </source>
</evidence>
<keyword evidence="10" id="KW-1185">Reference proteome</keyword>
<dbReference type="InterPro" id="IPR045850">
    <property type="entry name" value="TRM2_met"/>
</dbReference>
<dbReference type="InterPro" id="IPR030390">
    <property type="entry name" value="MeTrfase_TrmA_AS"/>
</dbReference>
<dbReference type="PANTHER" id="PTHR45904">
    <property type="entry name" value="TRNA (URACIL-5-)-METHYLTRANSFERASE"/>
    <property type="match status" value="1"/>
</dbReference>
<feature type="binding site" evidence="6">
    <location>
        <position position="519"/>
    </location>
    <ligand>
        <name>S-adenosyl-L-methionine</name>
        <dbReference type="ChEBI" id="CHEBI:59789"/>
    </ligand>
</feature>
<evidence type="ECO:0000313" key="10">
    <source>
        <dbReference type="Proteomes" id="UP000507470"/>
    </source>
</evidence>
<comment type="similarity">
    <text evidence="6">Belongs to the class I-like SAM-binding methyltransferase superfamily. RNA M5U methyltransferase family.</text>
</comment>
<dbReference type="InterPro" id="IPR034262">
    <property type="entry name" value="TRMT2A_RRM"/>
</dbReference>
<feature type="compositionally biased region" description="Basic and acidic residues" evidence="8">
    <location>
        <begin position="10"/>
        <end position="19"/>
    </location>
</feature>
<evidence type="ECO:0000256" key="2">
    <source>
        <dbReference type="ARBA" id="ARBA00022679"/>
    </source>
</evidence>
<evidence type="ECO:0000256" key="4">
    <source>
        <dbReference type="ARBA" id="ARBA00033763"/>
    </source>
</evidence>
<dbReference type="CDD" id="cd12439">
    <property type="entry name" value="RRM_TRMT2A"/>
    <property type="match status" value="1"/>
</dbReference>
<comment type="caution">
    <text evidence="6">Lacks conserved residue(s) required for the propagation of feature annotation.</text>
</comment>
<dbReference type="InterPro" id="IPR029063">
    <property type="entry name" value="SAM-dependent_MTases_sf"/>
</dbReference>
<dbReference type="InterPro" id="IPR010280">
    <property type="entry name" value="U5_MeTrfase_fam"/>
</dbReference>
<evidence type="ECO:0000256" key="6">
    <source>
        <dbReference type="PROSITE-ProRule" id="PRU01024"/>
    </source>
</evidence>
<feature type="compositionally biased region" description="Basic and acidic residues" evidence="8">
    <location>
        <begin position="46"/>
        <end position="57"/>
    </location>
</feature>
<gene>
    <name evidence="9" type="ORF">MCOR_53288</name>
</gene>
<dbReference type="EMBL" id="CACVKT020009219">
    <property type="protein sequence ID" value="CAC5421139.1"/>
    <property type="molecule type" value="Genomic_DNA"/>
</dbReference>
<dbReference type="GO" id="GO:0030697">
    <property type="term" value="F:tRNA (uracil(54)-C5)-methyltransferase activity, S-adenosyl methionine-dependent"/>
    <property type="evidence" value="ECO:0007669"/>
    <property type="project" value="UniProtKB-EC"/>
</dbReference>
<dbReference type="Gene3D" id="3.40.50.150">
    <property type="entry name" value="Vaccinia Virus protein VP39"/>
    <property type="match status" value="1"/>
</dbReference>
<dbReference type="GO" id="GO:0032259">
    <property type="term" value="P:methylation"/>
    <property type="evidence" value="ECO:0007669"/>
    <property type="project" value="UniProtKB-KW"/>
</dbReference>
<accession>A0A6J8EKK4</accession>
<dbReference type="Proteomes" id="UP000507470">
    <property type="component" value="Unassembled WGS sequence"/>
</dbReference>
<dbReference type="PROSITE" id="PS01230">
    <property type="entry name" value="TRMA_1"/>
    <property type="match status" value="1"/>
</dbReference>
<feature type="binding site" evidence="6">
    <location>
        <position position="568"/>
    </location>
    <ligand>
        <name>S-adenosyl-L-methionine</name>
        <dbReference type="ChEBI" id="CHEBI:59789"/>
    </ligand>
</feature>
<proteinExistence type="inferred from homology"/>
<feature type="active site" evidence="7">
    <location>
        <position position="596"/>
    </location>
</feature>
<keyword evidence="2 6" id="KW-0808">Transferase</keyword>
<feature type="binding site" evidence="6">
    <location>
        <position position="469"/>
    </location>
    <ligand>
        <name>S-adenosyl-L-methionine</name>
        <dbReference type="ChEBI" id="CHEBI:59789"/>
    </ligand>
</feature>
<dbReference type="OrthoDB" id="10250660at2759"/>
<feature type="compositionally biased region" description="Basic and acidic residues" evidence="8">
    <location>
        <begin position="66"/>
        <end position="79"/>
    </location>
</feature>
<dbReference type="CDD" id="cd02440">
    <property type="entry name" value="AdoMet_MTases"/>
    <property type="match status" value="1"/>
</dbReference>
<feature type="active site" description="Nucleophile" evidence="6">
    <location>
        <position position="596"/>
    </location>
</feature>
<evidence type="ECO:0000256" key="1">
    <source>
        <dbReference type="ARBA" id="ARBA00022603"/>
    </source>
</evidence>
<reference evidence="9 10" key="1">
    <citation type="submission" date="2020-06" db="EMBL/GenBank/DDBJ databases">
        <authorList>
            <person name="Li R."/>
            <person name="Bekaert M."/>
        </authorList>
    </citation>
    <scope>NUCLEOTIDE SEQUENCE [LARGE SCALE GENOMIC DNA]</scope>
    <source>
        <strain evidence="10">wild</strain>
    </source>
</reference>
<evidence type="ECO:0000256" key="7">
    <source>
        <dbReference type="PROSITE-ProRule" id="PRU10015"/>
    </source>
</evidence>
<keyword evidence="3 6" id="KW-0949">S-adenosyl-L-methionine</keyword>
<name>A0A6J8EKK4_MYTCO</name>
<dbReference type="PANTHER" id="PTHR45904:SF2">
    <property type="entry name" value="TRNA (URACIL-5-)-METHYLTRANSFERASE HOMOLOG A"/>
    <property type="match status" value="1"/>
</dbReference>
<evidence type="ECO:0000256" key="3">
    <source>
        <dbReference type="ARBA" id="ARBA00022691"/>
    </source>
</evidence>
<dbReference type="Gene3D" id="2.40.50.1070">
    <property type="match status" value="1"/>
</dbReference>
<dbReference type="GO" id="GO:0003723">
    <property type="term" value="F:RNA binding"/>
    <property type="evidence" value="ECO:0007669"/>
    <property type="project" value="TreeGrafter"/>
</dbReference>
<protein>
    <recommendedName>
        <fullName evidence="4">tRNA (uracil(54)-C(5))-methyltransferase</fullName>
        <ecNumber evidence="4">2.1.1.35</ecNumber>
    </recommendedName>
</protein>
<comment type="catalytic activity">
    <reaction evidence="5">
        <text>uridine(54) in tRNA + S-adenosyl-L-methionine = 5-methyluridine(54) in tRNA + S-adenosyl-L-homocysteine + H(+)</text>
        <dbReference type="Rhea" id="RHEA:42712"/>
        <dbReference type="Rhea" id="RHEA-COMP:10167"/>
        <dbReference type="Rhea" id="RHEA-COMP:10193"/>
        <dbReference type="ChEBI" id="CHEBI:15378"/>
        <dbReference type="ChEBI" id="CHEBI:57856"/>
        <dbReference type="ChEBI" id="CHEBI:59789"/>
        <dbReference type="ChEBI" id="CHEBI:65315"/>
        <dbReference type="ChEBI" id="CHEBI:74447"/>
        <dbReference type="EC" id="2.1.1.35"/>
    </reaction>
    <physiologicalReaction direction="left-to-right" evidence="5">
        <dbReference type="Rhea" id="RHEA:42713"/>
    </physiologicalReaction>
</comment>